<dbReference type="OrthoDB" id="5509645at2"/>
<dbReference type="GO" id="GO:0003700">
    <property type="term" value="F:DNA-binding transcription factor activity"/>
    <property type="evidence" value="ECO:0007669"/>
    <property type="project" value="TreeGrafter"/>
</dbReference>
<accession>A0A5B8XQD2</accession>
<reference evidence="2 3" key="1">
    <citation type="submission" date="2019-08" db="EMBL/GenBank/DDBJ databases">
        <authorList>
            <person name="Liang Q."/>
        </authorList>
    </citation>
    <scope>NUCLEOTIDE SEQUENCE [LARGE SCALE GENOMIC DNA]</scope>
    <source>
        <strain evidence="2 3">V1718</strain>
    </source>
</reference>
<dbReference type="InterPro" id="IPR050397">
    <property type="entry name" value="Env_Response_Regulators"/>
</dbReference>
<dbReference type="RefSeq" id="WP_146959515.1">
    <property type="nucleotide sequence ID" value="NZ_CP042467.1"/>
</dbReference>
<evidence type="ECO:0000259" key="1">
    <source>
        <dbReference type="PROSITE" id="PS50042"/>
    </source>
</evidence>
<gene>
    <name evidence="2" type="ORF">FRD01_10860</name>
</gene>
<dbReference type="PANTHER" id="PTHR24567:SF26">
    <property type="entry name" value="REGULATORY PROTEIN YEIL"/>
    <property type="match status" value="1"/>
</dbReference>
<dbReference type="GO" id="GO:0005829">
    <property type="term" value="C:cytosol"/>
    <property type="evidence" value="ECO:0007669"/>
    <property type="project" value="TreeGrafter"/>
</dbReference>
<dbReference type="Gene3D" id="2.60.120.10">
    <property type="entry name" value="Jelly Rolls"/>
    <property type="match status" value="1"/>
</dbReference>
<keyword evidence="3" id="KW-1185">Reference proteome</keyword>
<dbReference type="Pfam" id="PF00027">
    <property type="entry name" value="cNMP_binding"/>
    <property type="match status" value="1"/>
</dbReference>
<dbReference type="InterPro" id="IPR018490">
    <property type="entry name" value="cNMP-bd_dom_sf"/>
</dbReference>
<dbReference type="PANTHER" id="PTHR24567">
    <property type="entry name" value="CRP FAMILY TRANSCRIPTIONAL REGULATORY PROTEIN"/>
    <property type="match status" value="1"/>
</dbReference>
<dbReference type="Proteomes" id="UP000321595">
    <property type="component" value="Chromosome"/>
</dbReference>
<dbReference type="PROSITE" id="PS50042">
    <property type="entry name" value="CNMP_BINDING_3"/>
    <property type="match status" value="1"/>
</dbReference>
<proteinExistence type="predicted"/>
<dbReference type="SUPFAM" id="SSF51206">
    <property type="entry name" value="cAMP-binding domain-like"/>
    <property type="match status" value="1"/>
</dbReference>
<dbReference type="AlphaFoldDB" id="A0A5B8XQD2"/>
<dbReference type="KEGG" id="bbae:FRD01_10860"/>
<evidence type="ECO:0000313" key="2">
    <source>
        <dbReference type="EMBL" id="QED27724.1"/>
    </source>
</evidence>
<dbReference type="InterPro" id="IPR014710">
    <property type="entry name" value="RmlC-like_jellyroll"/>
</dbReference>
<dbReference type="SMART" id="SM00100">
    <property type="entry name" value="cNMP"/>
    <property type="match status" value="1"/>
</dbReference>
<name>A0A5B8XQD2_9DELT</name>
<dbReference type="CDD" id="cd00038">
    <property type="entry name" value="CAP_ED"/>
    <property type="match status" value="1"/>
</dbReference>
<dbReference type="InterPro" id="IPR000595">
    <property type="entry name" value="cNMP-bd_dom"/>
</dbReference>
<evidence type="ECO:0000313" key="3">
    <source>
        <dbReference type="Proteomes" id="UP000321595"/>
    </source>
</evidence>
<protein>
    <submittedName>
        <fullName evidence="2">Cyclic nucleotide-binding domain-containing protein</fullName>
    </submittedName>
</protein>
<dbReference type="EMBL" id="CP042467">
    <property type="protein sequence ID" value="QED27724.1"/>
    <property type="molecule type" value="Genomic_DNA"/>
</dbReference>
<organism evidence="2 3">
    <name type="scientific">Microvenator marinus</name>
    <dbReference type="NCBI Taxonomy" id="2600177"/>
    <lineage>
        <taxon>Bacteria</taxon>
        <taxon>Deltaproteobacteria</taxon>
        <taxon>Bradymonadales</taxon>
        <taxon>Microvenatoraceae</taxon>
        <taxon>Microvenator</taxon>
    </lineage>
</organism>
<feature type="domain" description="Cyclic nucleotide-binding" evidence="1">
    <location>
        <begin position="15"/>
        <end position="117"/>
    </location>
</feature>
<sequence>MNKQNVFDALRVAEEFSNFTDAEIHELVERCTTRVVVSAQPLWSLGESRHACYILLSGSFERRIQTQTKTLVQTFKVPGEVLSWSALVGDSDYYSSATALERSEVLVLEREAFQDMFENNAAAAYALIDLIALYLVEDMRAANSRLKEVFGRPAETLRMLRRRIRED</sequence>